<accession>A0A4C1V4Q7</accession>
<reference evidence="2 3" key="1">
    <citation type="journal article" date="2019" name="Commun. Biol.">
        <title>The bagworm genome reveals a unique fibroin gene that provides high tensile strength.</title>
        <authorList>
            <person name="Kono N."/>
            <person name="Nakamura H."/>
            <person name="Ohtoshi R."/>
            <person name="Tomita M."/>
            <person name="Numata K."/>
            <person name="Arakawa K."/>
        </authorList>
    </citation>
    <scope>NUCLEOTIDE SEQUENCE [LARGE SCALE GENOMIC DNA]</scope>
</reference>
<dbReference type="EMBL" id="BGZK01000275">
    <property type="protein sequence ID" value="GBP33569.1"/>
    <property type="molecule type" value="Genomic_DNA"/>
</dbReference>
<comment type="caution">
    <text evidence="2">The sequence shown here is derived from an EMBL/GenBank/DDBJ whole genome shotgun (WGS) entry which is preliminary data.</text>
</comment>
<dbReference type="AlphaFoldDB" id="A0A4C1V4Q7"/>
<proteinExistence type="predicted"/>
<evidence type="ECO:0000313" key="3">
    <source>
        <dbReference type="Proteomes" id="UP000299102"/>
    </source>
</evidence>
<protein>
    <submittedName>
        <fullName evidence="2">Uncharacterized protein</fullName>
    </submittedName>
</protein>
<evidence type="ECO:0000256" key="1">
    <source>
        <dbReference type="SAM" id="MobiDB-lite"/>
    </source>
</evidence>
<dbReference type="Proteomes" id="UP000299102">
    <property type="component" value="Unassembled WGS sequence"/>
</dbReference>
<dbReference type="OrthoDB" id="10017160at2759"/>
<sequence length="219" mass="24300">MERDAGHVRGHLRARTSKTGTMTRPNKRTRRLSNVENFRSVRSNPMAQSNTPLYKSSSRSNLGHVPPTTRDAVGRTRRRDTMSRRHRRWPSSNRAGYCGAALSFAVSVMNPGDYAYDPETKQQSMMWVFQDEPNLTKVIRAKITLKQIVACYFAMYDFECGLPPHASRPASAGAAVAPAERGVPRSHASLSIYSGVPSCTASVSFNSIKLPFTSFQGTE</sequence>
<feature type="compositionally biased region" description="Polar residues" evidence="1">
    <location>
        <begin position="32"/>
        <end position="61"/>
    </location>
</feature>
<feature type="region of interest" description="Disordered" evidence="1">
    <location>
        <begin position="1"/>
        <end position="90"/>
    </location>
</feature>
<organism evidence="2 3">
    <name type="scientific">Eumeta variegata</name>
    <name type="common">Bagworm moth</name>
    <name type="synonym">Eumeta japonica</name>
    <dbReference type="NCBI Taxonomy" id="151549"/>
    <lineage>
        <taxon>Eukaryota</taxon>
        <taxon>Metazoa</taxon>
        <taxon>Ecdysozoa</taxon>
        <taxon>Arthropoda</taxon>
        <taxon>Hexapoda</taxon>
        <taxon>Insecta</taxon>
        <taxon>Pterygota</taxon>
        <taxon>Neoptera</taxon>
        <taxon>Endopterygota</taxon>
        <taxon>Lepidoptera</taxon>
        <taxon>Glossata</taxon>
        <taxon>Ditrysia</taxon>
        <taxon>Tineoidea</taxon>
        <taxon>Psychidae</taxon>
        <taxon>Oiketicinae</taxon>
        <taxon>Eumeta</taxon>
    </lineage>
</organism>
<gene>
    <name evidence="2" type="ORF">EVAR_28725_1</name>
</gene>
<keyword evidence="3" id="KW-1185">Reference proteome</keyword>
<name>A0A4C1V4Q7_EUMVA</name>
<evidence type="ECO:0000313" key="2">
    <source>
        <dbReference type="EMBL" id="GBP33569.1"/>
    </source>
</evidence>